<dbReference type="Pfam" id="PF13424">
    <property type="entry name" value="TPR_12"/>
    <property type="match status" value="2"/>
</dbReference>
<organism evidence="3 4">
    <name type="scientific">Purpureocillium lavendulum</name>
    <dbReference type="NCBI Taxonomy" id="1247861"/>
    <lineage>
        <taxon>Eukaryota</taxon>
        <taxon>Fungi</taxon>
        <taxon>Dikarya</taxon>
        <taxon>Ascomycota</taxon>
        <taxon>Pezizomycotina</taxon>
        <taxon>Sordariomycetes</taxon>
        <taxon>Hypocreomycetidae</taxon>
        <taxon>Hypocreales</taxon>
        <taxon>Ophiocordycipitaceae</taxon>
        <taxon>Purpureocillium</taxon>
    </lineage>
</organism>
<feature type="domain" description="MULE transposase" evidence="2">
    <location>
        <begin position="420"/>
        <end position="516"/>
    </location>
</feature>
<dbReference type="Pfam" id="PF13374">
    <property type="entry name" value="TPR_10"/>
    <property type="match status" value="2"/>
</dbReference>
<keyword evidence="3" id="KW-0808">Transferase</keyword>
<keyword evidence="4" id="KW-1185">Reference proteome</keyword>
<keyword evidence="3" id="KW-0695">RNA-directed DNA polymerase</keyword>
<dbReference type="PANTHER" id="PTHR47718">
    <property type="entry name" value="OS01G0519700 PROTEIN"/>
    <property type="match status" value="1"/>
</dbReference>
<dbReference type="AlphaFoldDB" id="A0AB34FJ28"/>
<dbReference type="PANTHER" id="PTHR47718:SF3">
    <property type="entry name" value="PROTEIN FAR1-RELATED SEQUENCE 5-LIKE"/>
    <property type="match status" value="1"/>
</dbReference>
<proteinExistence type="predicted"/>
<evidence type="ECO:0000259" key="2">
    <source>
        <dbReference type="Pfam" id="PF10551"/>
    </source>
</evidence>
<dbReference type="InterPro" id="IPR011990">
    <property type="entry name" value="TPR-like_helical_dom_sf"/>
</dbReference>
<dbReference type="Gene3D" id="1.25.40.10">
    <property type="entry name" value="Tetratricopeptide repeat domain"/>
    <property type="match status" value="2"/>
</dbReference>
<protein>
    <submittedName>
        <fullName evidence="3">Reverse transcriptase</fullName>
    </submittedName>
</protein>
<accession>A0AB34FJ28</accession>
<feature type="region of interest" description="Disordered" evidence="1">
    <location>
        <begin position="142"/>
        <end position="195"/>
    </location>
</feature>
<evidence type="ECO:0000313" key="3">
    <source>
        <dbReference type="EMBL" id="KAJ6439102.1"/>
    </source>
</evidence>
<name>A0AB34FJ28_9HYPO</name>
<keyword evidence="3" id="KW-0548">Nucleotidyltransferase</keyword>
<dbReference type="GO" id="GO:0003964">
    <property type="term" value="F:RNA-directed DNA polymerase activity"/>
    <property type="evidence" value="ECO:0007669"/>
    <property type="project" value="UniProtKB-KW"/>
</dbReference>
<gene>
    <name evidence="3" type="ORF">O9K51_08509</name>
</gene>
<reference evidence="3" key="1">
    <citation type="submission" date="2023-01" db="EMBL/GenBank/DDBJ databases">
        <title>The growth and conidiation of Purpureocillium lavendulum are regulated by nitrogen source and histone H3K14 acetylation.</title>
        <authorList>
            <person name="Tang P."/>
            <person name="Han J."/>
            <person name="Zhang C."/>
            <person name="Tang P."/>
            <person name="Qi F."/>
            <person name="Zhang K."/>
            <person name="Liang L."/>
        </authorList>
    </citation>
    <scope>NUCLEOTIDE SEQUENCE</scope>
    <source>
        <strain evidence="3">YMF1.00683</strain>
    </source>
</reference>
<dbReference type="Proteomes" id="UP001163105">
    <property type="component" value="Unassembled WGS sequence"/>
</dbReference>
<dbReference type="SUPFAM" id="SSF48452">
    <property type="entry name" value="TPR-like"/>
    <property type="match status" value="2"/>
</dbReference>
<comment type="caution">
    <text evidence="3">The sequence shown here is derived from an EMBL/GenBank/DDBJ whole genome shotgun (WGS) entry which is preliminary data.</text>
</comment>
<evidence type="ECO:0000256" key="1">
    <source>
        <dbReference type="SAM" id="MobiDB-lite"/>
    </source>
</evidence>
<evidence type="ECO:0000313" key="4">
    <source>
        <dbReference type="Proteomes" id="UP001163105"/>
    </source>
</evidence>
<dbReference type="EMBL" id="JAQHRD010000007">
    <property type="protein sequence ID" value="KAJ6439102.1"/>
    <property type="molecule type" value="Genomic_DNA"/>
</dbReference>
<sequence>MTGTAPPPHAAFDPEPHYGDGDDNALYNLFATWPESYFSSLPKPHGNRGVDEPYWELRQSRIFLDDWFRGRGAQRLFNSGVPGPDELERQRLREQAGSDNAEQRTKSTVRFRSALHVAQEQAEVDDLLALELVQHCPALATRRVAPEARSRSSSALSTSPLPPPRPPRSWVEEEYEEWGGLSDTGSSSQDTELPIPNPPIPGPATISVDALQSQVNEFAKENGFGVVRHNGSGSRVRKTRYVFQCDRYGEPRASKGAGLRERRSRKCGCKWKVIAEALEQNDYMWTLRAFADSAHSQHNHDGCMSLSAHPVHRRLTESVKATIEATSRRVGIRARDVRGIVQEKHLGTNYTRRDIYNARALLRREKLGGLGSTAALIKLFDERSIPYIAKWSAAEPDRLVGLLWTFPYCLRMWKRFPEIMSFDNTYNTNRFKLPLFQVTGQTCLKSVYNAAFGLIDNERREGFQFLAESIRELNERHGIPLPDVVITDYDQAMKAALESQYPDSQQQICVQHINANVLLNAKRKWKSGNDDAESDGDCSPNARLSSKDMEAVHALERQGSPLNQSNLATPVPHNYRGVLDLWKLVAFAETKEEHERAWVRLCDEFNDQPAILMYLHKTYLPLRAQWAQCFIKKYRNFGIRVTSGTEASNNNVKSYLLNGMSHLYSLVEAIEAMLIDQEREFIDASSQDEVLTSLTYSGPGSEYLGGLRMVISDPGLKLVAKEHRRALGSIPIALDREKLWSAAEQVYREAAELATRIVGADAHLTLTILHSLAYLLDSSGKQQEAARVYEAVLPGMEKLMGKEDPETLDVMNNYACTLDNLGRLNRAEVMHRMTLSRRQKIFGMTGPTLISLNNLGCVLDNKGQYTDAEVIYRNALEMVERMAGENDRRTLTVRNNLGCLLNARGEVDDAEEMHVETLRRRTAAFGQEDPETLQSMNNLAVVFEARGKHDEAESLILDYADHVRSRFAKKKEMDFNTAVTRLLDSGVLRQDVLKQMMEESPDFVFQALECICDFAAGFEVAKPGSTITHESLAENVTRLVPVKVSNDHWILGRVRHGCPVTLYDPKGSCDSSAGLDRVRIVAGGSFYRSSPVFQQNKVESEVLLLRIALCLVGQSDIFRTLYCTQTLSRKLAASLAFVSTFSACSIQ</sequence>
<dbReference type="InterPro" id="IPR018289">
    <property type="entry name" value="MULE_transposase_dom"/>
</dbReference>
<dbReference type="Pfam" id="PF10551">
    <property type="entry name" value="MULE"/>
    <property type="match status" value="1"/>
</dbReference>